<proteinExistence type="predicted"/>
<dbReference type="AlphaFoldDB" id="A0A1W6L830"/>
<dbReference type="PANTHER" id="PTHR42923:SF47">
    <property type="entry name" value="BLR3003 PROTEIN"/>
    <property type="match status" value="1"/>
</dbReference>
<evidence type="ECO:0000313" key="2">
    <source>
        <dbReference type="Proteomes" id="UP000193427"/>
    </source>
</evidence>
<dbReference type="PRINTS" id="PR00419">
    <property type="entry name" value="ADXRDTASE"/>
</dbReference>
<dbReference type="EMBL" id="CP015118">
    <property type="protein sequence ID" value="ARN20350.1"/>
    <property type="molecule type" value="Genomic_DNA"/>
</dbReference>
<dbReference type="STRING" id="946333.A4W93_10800"/>
<keyword evidence="2" id="KW-1185">Reference proteome</keyword>
<dbReference type="PANTHER" id="PTHR42923">
    <property type="entry name" value="PROTOPORPHYRINOGEN OXIDASE"/>
    <property type="match status" value="1"/>
</dbReference>
<dbReference type="Gene3D" id="3.50.50.60">
    <property type="entry name" value="FAD/NAD(P)-binding domain"/>
    <property type="match status" value="1"/>
</dbReference>
<dbReference type="SUPFAM" id="SSF51905">
    <property type="entry name" value="FAD/NAD(P)-binding domain"/>
    <property type="match status" value="1"/>
</dbReference>
<dbReference type="OrthoDB" id="7849608at2"/>
<reference evidence="1 2" key="1">
    <citation type="submission" date="2016-04" db="EMBL/GenBank/DDBJ databases">
        <title>Complete genome sequence of natural rubber-degrading, novel Gram-negative bacterium, Rhizobacter gummiphilus strain NS21.</title>
        <authorList>
            <person name="Tabata M."/>
            <person name="Kasai D."/>
            <person name="Fukuda M."/>
        </authorList>
    </citation>
    <scope>NUCLEOTIDE SEQUENCE [LARGE SCALE GENOMIC DNA]</scope>
    <source>
        <strain evidence="1 2">NS21</strain>
    </source>
</reference>
<name>A0A1W6L830_9BURK</name>
<accession>A0A1W6L830</accession>
<gene>
    <name evidence="1" type="ORF">A4W93_10800</name>
</gene>
<dbReference type="KEGG" id="rgu:A4W93_10800"/>
<sequence length="426" mass="45217">MAGPRRVAVIGGGWAGLAAAVHATRAGHHVTVLEMAPQLGGRARQIDSHGMALDNGQHILIGAYTETLALMQLVGVDLTRALRRLPLRVTYPDGTGLQMAAGKPIPAFLRAIATYPGWTRQDKWALLRTAAGWALRGFRCDPTWTVSQLTARLPAAVRDALLDPLCVAALNTPADQASAQVFLRVLKDALFSGPGSADLLLPRWRLSALWPDPAGRWLAARGAEVHLSRRVDSLSPRTEGGWDVDGTAFDAVVLACTAHEAARLTEGFEPGWAETARGLQYEPIVTVYAHSPETRLPQPMMALRSDSRQPAQFVFDLGILCGMEGVLAFVVSGAAPWVAQGADATMAATLRQGQQALAGQLRAPLTGLRAVNEKRATFLCTPGLKRPPMTVRPGLFAAGDYTEGPYPATLEGAIRAGLAAGSALDA</sequence>
<organism evidence="1 2">
    <name type="scientific">Piscinibacter gummiphilus</name>
    <dbReference type="NCBI Taxonomy" id="946333"/>
    <lineage>
        <taxon>Bacteria</taxon>
        <taxon>Pseudomonadati</taxon>
        <taxon>Pseudomonadota</taxon>
        <taxon>Betaproteobacteria</taxon>
        <taxon>Burkholderiales</taxon>
        <taxon>Sphaerotilaceae</taxon>
        <taxon>Piscinibacter</taxon>
    </lineage>
</organism>
<evidence type="ECO:0000313" key="1">
    <source>
        <dbReference type="EMBL" id="ARN20350.1"/>
    </source>
</evidence>
<dbReference type="InterPro" id="IPR002937">
    <property type="entry name" value="Amino_oxidase"/>
</dbReference>
<dbReference type="NCBIfam" id="TIGR03467">
    <property type="entry name" value="HpnE"/>
    <property type="match status" value="1"/>
</dbReference>
<dbReference type="InterPro" id="IPR017830">
    <property type="entry name" value="SQase_HpnE"/>
</dbReference>
<dbReference type="GO" id="GO:0016491">
    <property type="term" value="F:oxidoreductase activity"/>
    <property type="evidence" value="ECO:0007669"/>
    <property type="project" value="InterPro"/>
</dbReference>
<dbReference type="Proteomes" id="UP000193427">
    <property type="component" value="Chromosome"/>
</dbReference>
<dbReference type="InterPro" id="IPR050464">
    <property type="entry name" value="Zeta_carotene_desat/Oxidored"/>
</dbReference>
<dbReference type="InterPro" id="IPR036188">
    <property type="entry name" value="FAD/NAD-bd_sf"/>
</dbReference>
<dbReference type="Pfam" id="PF01593">
    <property type="entry name" value="Amino_oxidase"/>
    <property type="match status" value="1"/>
</dbReference>
<dbReference type="RefSeq" id="WP_085750621.1">
    <property type="nucleotide sequence ID" value="NZ_BSPR01000023.1"/>
</dbReference>
<protein>
    <submittedName>
        <fullName evidence="1">Phytoene dehydrogenase</fullName>
    </submittedName>
</protein>